<comment type="caution">
    <text evidence="13">The sequence shown here is derived from an EMBL/GenBank/DDBJ whole genome shotgun (WGS) entry which is preliminary data.</text>
</comment>
<evidence type="ECO:0008006" key="15">
    <source>
        <dbReference type="Google" id="ProtNLM"/>
    </source>
</evidence>
<dbReference type="GO" id="GO:0050660">
    <property type="term" value="F:flavin adenine dinucleotide binding"/>
    <property type="evidence" value="ECO:0007669"/>
    <property type="project" value="InterPro"/>
</dbReference>
<keyword evidence="14" id="KW-1185">Reference proteome</keyword>
<dbReference type="PROSITE" id="PS51371">
    <property type="entry name" value="CBS"/>
    <property type="match status" value="2"/>
</dbReference>
<dbReference type="Gene3D" id="3.10.580.10">
    <property type="entry name" value="CBS-domain"/>
    <property type="match status" value="1"/>
</dbReference>
<comment type="subcellular location">
    <subcellularLocation>
        <location evidence="1">Membrane</location>
        <topology evidence="1">Multi-pass membrane protein</topology>
    </subcellularLocation>
</comment>
<proteinExistence type="inferred from homology"/>
<feature type="domain" description="CBS" evidence="11">
    <location>
        <begin position="274"/>
        <end position="331"/>
    </location>
</feature>
<keyword evidence="6 8" id="KW-0129">CBS domain</keyword>
<name>C0EHV3_9FIRM</name>
<evidence type="ECO:0000259" key="12">
    <source>
        <dbReference type="PROSITE" id="PS51846"/>
    </source>
</evidence>
<dbReference type="InterPro" id="IPR000644">
    <property type="entry name" value="CBS_dom"/>
</dbReference>
<keyword evidence="7 9" id="KW-0472">Membrane</keyword>
<dbReference type="InterPro" id="IPR036318">
    <property type="entry name" value="FAD-bd_PCMH-like_sf"/>
</dbReference>
<dbReference type="STRING" id="537013.CLOSTMETH_03448"/>
<dbReference type="Pfam" id="PF01595">
    <property type="entry name" value="CNNM"/>
    <property type="match status" value="1"/>
</dbReference>
<dbReference type="InterPro" id="IPR002550">
    <property type="entry name" value="CNNM"/>
</dbReference>
<comment type="similarity">
    <text evidence="2">Belongs to the UPF0053 family.</text>
</comment>
<reference evidence="13 14" key="2">
    <citation type="submission" date="2009-02" db="EMBL/GenBank/DDBJ databases">
        <title>Draft genome sequence of Clostridium methylpentosum (DSM 5476).</title>
        <authorList>
            <person name="Sudarsanam P."/>
            <person name="Ley R."/>
            <person name="Guruge J."/>
            <person name="Turnbaugh P.J."/>
            <person name="Mahowald M."/>
            <person name="Liep D."/>
            <person name="Gordon J."/>
        </authorList>
    </citation>
    <scope>NUCLEOTIDE SEQUENCE [LARGE SCALE GENOMIC DNA]</scope>
    <source>
        <strain evidence="13 14">DSM 5476</strain>
    </source>
</reference>
<evidence type="ECO:0000256" key="4">
    <source>
        <dbReference type="ARBA" id="ARBA00022737"/>
    </source>
</evidence>
<keyword evidence="4" id="KW-0677">Repeat</keyword>
<evidence type="ECO:0000256" key="6">
    <source>
        <dbReference type="ARBA" id="ARBA00023122"/>
    </source>
</evidence>
<reference evidence="13 14" key="1">
    <citation type="submission" date="2009-01" db="EMBL/GenBank/DDBJ databases">
        <authorList>
            <person name="Fulton L."/>
            <person name="Clifton S."/>
            <person name="Fulton B."/>
            <person name="Xu J."/>
            <person name="Minx P."/>
            <person name="Pepin K.H."/>
            <person name="Johnson M."/>
            <person name="Bhonagiri V."/>
            <person name="Nash W.E."/>
            <person name="Mardis E.R."/>
            <person name="Wilson R.K."/>
        </authorList>
    </citation>
    <scope>NUCLEOTIDE SEQUENCE [LARGE SCALE GENOMIC DNA]</scope>
    <source>
        <strain evidence="13 14">DSM 5476</strain>
    </source>
</reference>
<evidence type="ECO:0000313" key="14">
    <source>
        <dbReference type="Proteomes" id="UP000003340"/>
    </source>
</evidence>
<dbReference type="AlphaFoldDB" id="C0EHV3"/>
<dbReference type="SMART" id="SM01091">
    <property type="entry name" value="CorC_HlyC"/>
    <property type="match status" value="1"/>
</dbReference>
<feature type="transmembrane region" description="Helical" evidence="10">
    <location>
        <begin position="12"/>
        <end position="39"/>
    </location>
</feature>
<dbReference type="Pfam" id="PF03471">
    <property type="entry name" value="CorC_HlyC"/>
    <property type="match status" value="1"/>
</dbReference>
<keyword evidence="3 9" id="KW-0812">Transmembrane</keyword>
<dbReference type="GO" id="GO:0005886">
    <property type="term" value="C:plasma membrane"/>
    <property type="evidence" value="ECO:0007669"/>
    <property type="project" value="TreeGrafter"/>
</dbReference>
<evidence type="ECO:0000256" key="10">
    <source>
        <dbReference type="SAM" id="Phobius"/>
    </source>
</evidence>
<evidence type="ECO:0000256" key="1">
    <source>
        <dbReference type="ARBA" id="ARBA00004141"/>
    </source>
</evidence>
<feature type="transmembrane region" description="Helical" evidence="10">
    <location>
        <begin position="86"/>
        <end position="112"/>
    </location>
</feature>
<dbReference type="Proteomes" id="UP000003340">
    <property type="component" value="Unassembled WGS sequence"/>
</dbReference>
<gene>
    <name evidence="13" type="ORF">CLOSTMETH_03448</name>
</gene>
<dbReference type="CDD" id="cd04590">
    <property type="entry name" value="CBS_pair_CorC_HlyC_assoc"/>
    <property type="match status" value="1"/>
</dbReference>
<evidence type="ECO:0000256" key="2">
    <source>
        <dbReference type="ARBA" id="ARBA00006337"/>
    </source>
</evidence>
<sequence>MDPIVNDGTGVLWLVLVICIAFSAIFSSSETAFSSVNLIRMKSYASQNNKRAKRVLRLSGDYSSILTAILIGNNIVNIAASSIGTVIFTAYFGASGPAVSTVVLTILILIFGEVMPKSIAKDKAESVSMASSGFLSVLIILFKPFIFLFNGLKKLTERFTKSDSQPSVTEQELKVIVEEIESEGVLEDHESQLVRSALDFDETTAEEVLVPRVDIVSVEVNASVEEMKQLFLTERFSRVPVYERSIDNIVGVLYEKDFFRSYIQNGENIDIRGLLQQPLFIPPQTKISDLLKQIQSVRAHMAVVTDQYGGVEGIVTLEDVLEELVGEIYDEDEEIVEDVQRLGSGLYRVNPDMAVEDLFEEIGFEPKNFSSDSNTVGGWVFELLEHIPEPGEQVSFEELTLTVTDLSDQRIRSLEVHLGESSDPEQQD</sequence>
<keyword evidence="5 9" id="KW-1133">Transmembrane helix</keyword>
<dbReference type="Gene3D" id="3.30.465.10">
    <property type="match status" value="1"/>
</dbReference>
<evidence type="ECO:0000256" key="5">
    <source>
        <dbReference type="ARBA" id="ARBA00022989"/>
    </source>
</evidence>
<feature type="domain" description="CNNM transmembrane" evidence="12">
    <location>
        <begin position="5"/>
        <end position="190"/>
    </location>
</feature>
<dbReference type="SUPFAM" id="SSF56176">
    <property type="entry name" value="FAD-binding/transporter-associated domain-like"/>
    <property type="match status" value="1"/>
</dbReference>
<dbReference type="InterPro" id="IPR005170">
    <property type="entry name" value="Transptr-assoc_dom"/>
</dbReference>
<feature type="transmembrane region" description="Helical" evidence="10">
    <location>
        <begin position="60"/>
        <end position="80"/>
    </location>
</feature>
<accession>C0EHV3</accession>
<evidence type="ECO:0000256" key="9">
    <source>
        <dbReference type="PROSITE-ProRule" id="PRU01193"/>
    </source>
</evidence>
<feature type="domain" description="CBS" evidence="11">
    <location>
        <begin position="209"/>
        <end position="271"/>
    </location>
</feature>
<dbReference type="eggNOG" id="COG1253">
    <property type="taxonomic scope" value="Bacteria"/>
</dbReference>
<dbReference type="PANTHER" id="PTHR22777">
    <property type="entry name" value="HEMOLYSIN-RELATED"/>
    <property type="match status" value="1"/>
</dbReference>
<dbReference type="PROSITE" id="PS51846">
    <property type="entry name" value="CNNM"/>
    <property type="match status" value="1"/>
</dbReference>
<organism evidence="13 14">
    <name type="scientific">[Clostridium] methylpentosum DSM 5476</name>
    <dbReference type="NCBI Taxonomy" id="537013"/>
    <lineage>
        <taxon>Bacteria</taxon>
        <taxon>Bacillati</taxon>
        <taxon>Bacillota</taxon>
        <taxon>Clostridia</taxon>
        <taxon>Eubacteriales</taxon>
        <taxon>Oscillospiraceae</taxon>
        <taxon>Oscillospiraceae incertae sedis</taxon>
    </lineage>
</organism>
<dbReference type="FunFam" id="3.10.580.10:FF:000002">
    <property type="entry name" value="Magnesium/cobalt efflux protein CorC"/>
    <property type="match status" value="1"/>
</dbReference>
<feature type="transmembrane region" description="Helical" evidence="10">
    <location>
        <begin position="133"/>
        <end position="152"/>
    </location>
</feature>
<dbReference type="Pfam" id="PF00571">
    <property type="entry name" value="CBS"/>
    <property type="match status" value="2"/>
</dbReference>
<dbReference type="InterPro" id="IPR046342">
    <property type="entry name" value="CBS_dom_sf"/>
</dbReference>
<dbReference type="InterPro" id="IPR044751">
    <property type="entry name" value="Ion_transp-like_CBS"/>
</dbReference>
<evidence type="ECO:0000256" key="8">
    <source>
        <dbReference type="PROSITE-ProRule" id="PRU00703"/>
    </source>
</evidence>
<evidence type="ECO:0000256" key="3">
    <source>
        <dbReference type="ARBA" id="ARBA00022692"/>
    </source>
</evidence>
<protein>
    <recommendedName>
        <fullName evidence="15">CBS domain protein</fullName>
    </recommendedName>
</protein>
<dbReference type="PANTHER" id="PTHR22777:SF17">
    <property type="entry name" value="UPF0053 PROTEIN SLL0260"/>
    <property type="match status" value="1"/>
</dbReference>
<dbReference type="EMBL" id="ACEC01000122">
    <property type="protein sequence ID" value="EEG28925.1"/>
    <property type="molecule type" value="Genomic_DNA"/>
</dbReference>
<evidence type="ECO:0000313" key="13">
    <source>
        <dbReference type="EMBL" id="EEG28925.1"/>
    </source>
</evidence>
<evidence type="ECO:0000256" key="7">
    <source>
        <dbReference type="ARBA" id="ARBA00023136"/>
    </source>
</evidence>
<dbReference type="HOGENOM" id="CLU_015237_4_1_9"/>
<dbReference type="SUPFAM" id="SSF54631">
    <property type="entry name" value="CBS-domain pair"/>
    <property type="match status" value="1"/>
</dbReference>
<dbReference type="InterPro" id="IPR016169">
    <property type="entry name" value="FAD-bd_PCMH_sub2"/>
</dbReference>
<evidence type="ECO:0000259" key="11">
    <source>
        <dbReference type="PROSITE" id="PS51371"/>
    </source>
</evidence>